<dbReference type="InterPro" id="IPR000802">
    <property type="entry name" value="Arsenical_pump_ArsB"/>
</dbReference>
<sequence>MTVDVLALVVAGVLLLGALAAAVVDAPKLPGAAVAVPGGLLVAALGFVTWSQAWDTVLEVAPTVGFLVVILLLSDLADREGLFSWSAAVTARRAGRSPQGLLVRVVALSAVVTAVLSLDATVVLLTPVVLATAARMRVPARPHAYAAGHLSNSASLLMPVSNLTNLLAFAATGLTFLHFTALMAAPWVVAVLVEYLVLRRLFRADLRVQVGEPVRDVPPPPVLALVVVGLTVVGFGVASLTDVAPVWPALAGVLVLAGKQLARRTTRPVELLRAANLPFALFVFGLAVVVLALQVNGLERLLTAVLPAGDDLLALLGVAAVAAVVANLLNNLPATLALLPAAAAGGTPTLLAVLIGVNVGPNLTYVGSLANLLWRRVFAATGEPSPSAARFSLVGLATVPLTLVLATVALWAALQV</sequence>
<feature type="domain" description="Citrate transporter-like" evidence="11">
    <location>
        <begin position="29"/>
        <end position="344"/>
    </location>
</feature>
<keyword evidence="6 10" id="KW-0812">Transmembrane</keyword>
<evidence type="ECO:0000256" key="7">
    <source>
        <dbReference type="ARBA" id="ARBA00022849"/>
    </source>
</evidence>
<gene>
    <name evidence="12" type="ORF">SAMN05660324_2830</name>
</gene>
<feature type="transmembrane region" description="Helical" evidence="10">
    <location>
        <begin position="274"/>
        <end position="292"/>
    </location>
</feature>
<evidence type="ECO:0000313" key="12">
    <source>
        <dbReference type="EMBL" id="SDG52566.1"/>
    </source>
</evidence>
<evidence type="ECO:0000256" key="4">
    <source>
        <dbReference type="ARBA" id="ARBA00022448"/>
    </source>
</evidence>
<feature type="transmembrane region" description="Helical" evidence="10">
    <location>
        <begin position="183"/>
        <end position="202"/>
    </location>
</feature>
<proteinExistence type="inferred from homology"/>
<feature type="transmembrane region" description="Helical" evidence="10">
    <location>
        <begin position="312"/>
        <end position="329"/>
    </location>
</feature>
<feature type="transmembrane region" description="Helical" evidence="10">
    <location>
        <begin position="154"/>
        <end position="177"/>
    </location>
</feature>
<dbReference type="InterPro" id="IPR004680">
    <property type="entry name" value="Cit_transptr-like_dom"/>
</dbReference>
<dbReference type="AlphaFoldDB" id="A0A1G7UYH4"/>
<dbReference type="OrthoDB" id="3284414at2"/>
<keyword evidence="5" id="KW-1003">Cell membrane</keyword>
<feature type="transmembrane region" description="Helical" evidence="10">
    <location>
        <begin position="246"/>
        <end position="262"/>
    </location>
</feature>
<keyword evidence="13" id="KW-1185">Reference proteome</keyword>
<dbReference type="PANTHER" id="PTHR43302:SF5">
    <property type="entry name" value="TRANSPORTER ARSB-RELATED"/>
    <property type="match status" value="1"/>
</dbReference>
<name>A0A1G7UYH4_9ACTN</name>
<organism evidence="12 13">
    <name type="scientific">Klenkia brasiliensis</name>
    <dbReference type="NCBI Taxonomy" id="333142"/>
    <lineage>
        <taxon>Bacteria</taxon>
        <taxon>Bacillati</taxon>
        <taxon>Actinomycetota</taxon>
        <taxon>Actinomycetes</taxon>
        <taxon>Geodermatophilales</taxon>
        <taxon>Geodermatophilaceae</taxon>
        <taxon>Klenkia</taxon>
    </lineage>
</organism>
<keyword evidence="7" id="KW-0059">Arsenical resistance</keyword>
<dbReference type="GO" id="GO:0046685">
    <property type="term" value="P:response to arsenic-containing substance"/>
    <property type="evidence" value="ECO:0007669"/>
    <property type="project" value="UniProtKB-KW"/>
</dbReference>
<comment type="subcellular location">
    <subcellularLocation>
        <location evidence="1">Cell membrane</location>
        <topology evidence="1">Multi-pass membrane protein</topology>
    </subcellularLocation>
</comment>
<feature type="transmembrane region" description="Helical" evidence="10">
    <location>
        <begin position="57"/>
        <end position="77"/>
    </location>
</feature>
<evidence type="ECO:0000256" key="8">
    <source>
        <dbReference type="ARBA" id="ARBA00022989"/>
    </source>
</evidence>
<keyword evidence="8 10" id="KW-1133">Transmembrane helix</keyword>
<feature type="transmembrane region" description="Helical" evidence="10">
    <location>
        <begin position="336"/>
        <end position="357"/>
    </location>
</feature>
<dbReference type="PRINTS" id="PR00758">
    <property type="entry name" value="ARSENICPUMP"/>
</dbReference>
<accession>A0A1G7UYH4</accession>
<evidence type="ECO:0000256" key="1">
    <source>
        <dbReference type="ARBA" id="ARBA00004651"/>
    </source>
</evidence>
<evidence type="ECO:0000256" key="5">
    <source>
        <dbReference type="ARBA" id="ARBA00022475"/>
    </source>
</evidence>
<feature type="transmembrane region" description="Helical" evidence="10">
    <location>
        <begin position="391"/>
        <end position="414"/>
    </location>
</feature>
<dbReference type="Pfam" id="PF03600">
    <property type="entry name" value="CitMHS"/>
    <property type="match status" value="1"/>
</dbReference>
<dbReference type="Proteomes" id="UP000198863">
    <property type="component" value="Unassembled WGS sequence"/>
</dbReference>
<keyword evidence="9 10" id="KW-0472">Membrane</keyword>
<feature type="transmembrane region" description="Helical" evidence="10">
    <location>
        <begin position="105"/>
        <end position="133"/>
    </location>
</feature>
<evidence type="ECO:0000256" key="3">
    <source>
        <dbReference type="ARBA" id="ARBA00009843"/>
    </source>
</evidence>
<feature type="transmembrane region" description="Helical" evidence="10">
    <location>
        <begin position="30"/>
        <end position="50"/>
    </location>
</feature>
<dbReference type="GO" id="GO:0015105">
    <property type="term" value="F:arsenite transmembrane transporter activity"/>
    <property type="evidence" value="ECO:0007669"/>
    <property type="project" value="InterPro"/>
</dbReference>
<reference evidence="13" key="1">
    <citation type="submission" date="2016-10" db="EMBL/GenBank/DDBJ databases">
        <authorList>
            <person name="Varghese N."/>
            <person name="Submissions S."/>
        </authorList>
    </citation>
    <scope>NUCLEOTIDE SEQUENCE [LARGE SCALE GENOMIC DNA]</scope>
    <source>
        <strain evidence="13">DSM 44526</strain>
    </source>
</reference>
<protein>
    <submittedName>
        <fullName evidence="12">Arsenite efflux membrane protein ArsB (TC 3.A.4.1.1 TC 2.A.45.1.1)</fullName>
    </submittedName>
</protein>
<dbReference type="RefSeq" id="WP_091063910.1">
    <property type="nucleotide sequence ID" value="NZ_FNCF01000004.1"/>
</dbReference>
<evidence type="ECO:0000256" key="6">
    <source>
        <dbReference type="ARBA" id="ARBA00022692"/>
    </source>
</evidence>
<dbReference type="PANTHER" id="PTHR43302">
    <property type="entry name" value="TRANSPORTER ARSB-RELATED"/>
    <property type="match status" value="1"/>
</dbReference>
<evidence type="ECO:0000313" key="13">
    <source>
        <dbReference type="Proteomes" id="UP000198863"/>
    </source>
</evidence>
<keyword evidence="4" id="KW-0813">Transport</keyword>
<evidence type="ECO:0000256" key="10">
    <source>
        <dbReference type="SAM" id="Phobius"/>
    </source>
</evidence>
<comment type="similarity">
    <text evidence="3">Belongs to the CitM (TC 2.A.11) transporter family.</text>
</comment>
<evidence type="ECO:0000256" key="9">
    <source>
        <dbReference type="ARBA" id="ARBA00023136"/>
    </source>
</evidence>
<evidence type="ECO:0000259" key="11">
    <source>
        <dbReference type="Pfam" id="PF03600"/>
    </source>
</evidence>
<feature type="transmembrane region" description="Helical" evidence="10">
    <location>
        <begin position="222"/>
        <end position="240"/>
    </location>
</feature>
<comment type="similarity">
    <text evidence="2">Belongs to the ArsB family.</text>
</comment>
<dbReference type="EMBL" id="FNCF01000004">
    <property type="protein sequence ID" value="SDG52566.1"/>
    <property type="molecule type" value="Genomic_DNA"/>
</dbReference>
<dbReference type="GO" id="GO:0005886">
    <property type="term" value="C:plasma membrane"/>
    <property type="evidence" value="ECO:0007669"/>
    <property type="project" value="UniProtKB-SubCell"/>
</dbReference>
<evidence type="ECO:0000256" key="2">
    <source>
        <dbReference type="ARBA" id="ARBA00006433"/>
    </source>
</evidence>